<dbReference type="SUPFAM" id="SSF53474">
    <property type="entry name" value="alpha/beta-Hydrolases"/>
    <property type="match status" value="1"/>
</dbReference>
<evidence type="ECO:0000313" key="1">
    <source>
        <dbReference type="EMBL" id="PTP12975.1"/>
    </source>
</evidence>
<proteinExistence type="predicted"/>
<dbReference type="EMBL" id="PIGA01000054">
    <property type="protein sequence ID" value="PTP12975.1"/>
    <property type="molecule type" value="Genomic_DNA"/>
</dbReference>
<dbReference type="PROSITE" id="PS51257">
    <property type="entry name" value="PROKAR_LIPOPROTEIN"/>
    <property type="match status" value="1"/>
</dbReference>
<dbReference type="RefSeq" id="WP_017086857.1">
    <property type="nucleotide sequence ID" value="NZ_CAWNZY010000067.1"/>
</dbReference>
<comment type="caution">
    <text evidence="1">The sequence shown here is derived from an EMBL/GenBank/DDBJ whole genome shotgun (WGS) entry which is preliminary data.</text>
</comment>
<dbReference type="InterPro" id="IPR029058">
    <property type="entry name" value="AB_hydrolase_fold"/>
</dbReference>
<dbReference type="Gene3D" id="3.40.50.1820">
    <property type="entry name" value="alpha/beta hydrolase"/>
    <property type="match status" value="1"/>
</dbReference>
<evidence type="ECO:0000313" key="2">
    <source>
        <dbReference type="Proteomes" id="UP000244080"/>
    </source>
</evidence>
<accession>A0A2T5E0V7</accession>
<sequence>MTTPVKCESYEGAVLKDFNKPYICGLITLALLGCQSEDSTQDAVSVLVPYNINELPKPNDGYGYDDDGTISGVGEDVAAMSSTNDAYYQDYNNSYAALDGWGLCAEPILIPLQSVNSDKRYPLNNETLAGNVVLIDDLTGEEVVTQISADGSNIKIQCESGLAESRTYSIVVTDGVKTEFNEPLKSDASFDDLIYSEVPLNNEKEEVLQEQVLSAIDSYYALYPEKGIPVYAAQFKTQSSYAPLDAMRNNHVNFHTKFLDGVEKVNEFNSDYNQYSKKLRIPSYLPFTQERESECIIDEFDPKENCPPLYEWITNTEGGFPTAAMPEPKVVEFLDITADIYLPNYGDIPRPKDTSIGLPTAIFIHGVTAERGTASLMAAEYTKKGYAVVAIDMPYHGERMRYDSTDTDPNDDEETGVEISARANKAFFINIDSPLALRSNLQQSVSDFLGLRYALSQEDWVKKDDVHLIGQSLGGIMSVMVSEFSQASRELTANSDFAFNTVNFVVPGQGLTNLVLSSQTLGPEMSEGVKKSPDVQRGIAETVIPDICTIEATNQQCIEALREFVELSSDNALLVSQLENDIFDLVVTDLKQGVQATIDSADPASFISRQVKAEQPTLLLAAVGDCGETCDVGVDYVPDSVIPNTAPDNIRTGTEPLITALGLDPITGTSENINEKRGAVRTTTGGHGTYLFPYEGPVDENGLPGTPGENMSDVREAVGTQQIAVASMVMSDGAVVVINNEDHIETEVPQDEE</sequence>
<protein>
    <submittedName>
        <fullName evidence="1">Lipase</fullName>
    </submittedName>
</protein>
<gene>
    <name evidence="1" type="ORF">CWO36_22580</name>
</gene>
<dbReference type="AlphaFoldDB" id="A0A2T5E0V7"/>
<organism evidence="1 2">
    <name type="scientific">Vibrio splendidus</name>
    <dbReference type="NCBI Taxonomy" id="29497"/>
    <lineage>
        <taxon>Bacteria</taxon>
        <taxon>Pseudomonadati</taxon>
        <taxon>Pseudomonadota</taxon>
        <taxon>Gammaproteobacteria</taxon>
        <taxon>Vibrionales</taxon>
        <taxon>Vibrionaceae</taxon>
        <taxon>Vibrio</taxon>
    </lineage>
</organism>
<name>A0A2T5E0V7_VIBSP</name>
<reference evidence="1 2" key="1">
    <citation type="submission" date="2017-11" db="EMBL/GenBank/DDBJ databases">
        <title>Population delineation of vibrios coincides with oyster pathogenicity.</title>
        <authorList>
            <person name="Bruto M."/>
            <person name="Labreuche Y."/>
            <person name="James A."/>
            <person name="Piel D."/>
            <person name="Chenivesse S."/>
            <person name="Petton B."/>
            <person name="Polz M.F."/>
            <person name="Le Roux F."/>
        </authorList>
    </citation>
    <scope>NUCLEOTIDE SEQUENCE [LARGE SCALE GENOMIC DNA]</scope>
    <source>
        <strain evidence="1 2">1F_55</strain>
    </source>
</reference>
<dbReference type="Proteomes" id="UP000244080">
    <property type="component" value="Unassembled WGS sequence"/>
</dbReference>